<dbReference type="AlphaFoldDB" id="A0A6J4SGA5"/>
<proteinExistence type="predicted"/>
<feature type="region of interest" description="Disordered" evidence="1">
    <location>
        <begin position="1"/>
        <end position="36"/>
    </location>
</feature>
<feature type="non-terminal residue" evidence="2">
    <location>
        <position position="36"/>
    </location>
</feature>
<evidence type="ECO:0000256" key="1">
    <source>
        <dbReference type="SAM" id="MobiDB-lite"/>
    </source>
</evidence>
<name>A0A6J4SGA5_9ACTN</name>
<gene>
    <name evidence="2" type="ORF">AVDCRST_MAG17-1162</name>
</gene>
<dbReference type="EMBL" id="CADCVV010000080">
    <property type="protein sequence ID" value="CAA9497688.1"/>
    <property type="molecule type" value="Genomic_DNA"/>
</dbReference>
<accession>A0A6J4SGA5</accession>
<protein>
    <submittedName>
        <fullName evidence="2">Uncharacterized protein</fullName>
    </submittedName>
</protein>
<reference evidence="2" key="1">
    <citation type="submission" date="2020-02" db="EMBL/GenBank/DDBJ databases">
        <authorList>
            <person name="Meier V. D."/>
        </authorList>
    </citation>
    <scope>NUCLEOTIDE SEQUENCE</scope>
    <source>
        <strain evidence="2">AVDCRST_MAG17</strain>
    </source>
</reference>
<organism evidence="2">
    <name type="scientific">uncultured Solirubrobacterales bacterium</name>
    <dbReference type="NCBI Taxonomy" id="768556"/>
    <lineage>
        <taxon>Bacteria</taxon>
        <taxon>Bacillati</taxon>
        <taxon>Actinomycetota</taxon>
        <taxon>Thermoleophilia</taxon>
        <taxon>Solirubrobacterales</taxon>
        <taxon>environmental samples</taxon>
    </lineage>
</organism>
<feature type="non-terminal residue" evidence="2">
    <location>
        <position position="1"/>
    </location>
</feature>
<evidence type="ECO:0000313" key="2">
    <source>
        <dbReference type="EMBL" id="CAA9497688.1"/>
    </source>
</evidence>
<sequence length="36" mass="3683">DRPPRADVSDLGPPAARHAAVSDPLGGPPDRRVGPL</sequence>